<dbReference type="InterPro" id="IPR011583">
    <property type="entry name" value="Chitinase_II/V-like_cat"/>
</dbReference>
<dbReference type="SMART" id="SM00636">
    <property type="entry name" value="Glyco_18"/>
    <property type="match status" value="1"/>
</dbReference>
<feature type="chain" id="PRO_5046064770" description="GH18 domain-containing protein" evidence="1">
    <location>
        <begin position="23"/>
        <end position="371"/>
    </location>
</feature>
<sequence>MKLQILLTISTLLLSCVHSANGDIVAGYVPAWKDVSNIDPSKFTHVNIAFAEPLANGTLSFESSFVVPEFVDKAKKAGTRVLLGLGGWSGSIYFSDILKSPDTRSKLISEVAEFVKSNHLDGVDMDWITNECNKADIQNDASNLLVFLQELRQKLDSGSVQYKPTVSLGVGIKPFVGPNGPLEDVSEYANLVDYIAILAYDMNSSQSNTTGPNAPLNYELGRGVQYSLISAIDSWTKAKFPADKILAGIAFYGRSLTTETDMSAEAWNLYQPHEEAVPRGDDDDGLWADKCSNKPPSYSGIWSYNNLRRQHVLNSPEAAESPWRRYWDSISLTPWVFNPVSKTFISYDDQASIRAKLLGLEFFTDTSSYQQ</sequence>
<evidence type="ECO:0000256" key="1">
    <source>
        <dbReference type="SAM" id="SignalP"/>
    </source>
</evidence>
<dbReference type="PROSITE" id="PS51910">
    <property type="entry name" value="GH18_2"/>
    <property type="match status" value="1"/>
</dbReference>
<evidence type="ECO:0000313" key="3">
    <source>
        <dbReference type="EMBL" id="KAJ1986126.1"/>
    </source>
</evidence>
<dbReference type="PANTHER" id="PTHR11177:SF392">
    <property type="entry name" value="HAP41P"/>
    <property type="match status" value="1"/>
</dbReference>
<dbReference type="InterPro" id="IPR001223">
    <property type="entry name" value="Glyco_hydro18_cat"/>
</dbReference>
<reference evidence="3" key="1">
    <citation type="submission" date="2022-07" db="EMBL/GenBank/DDBJ databases">
        <title>Phylogenomic reconstructions and comparative analyses of Kickxellomycotina fungi.</title>
        <authorList>
            <person name="Reynolds N.K."/>
            <person name="Stajich J.E."/>
            <person name="Barry K."/>
            <person name="Grigoriev I.V."/>
            <person name="Crous P."/>
            <person name="Smith M.E."/>
        </authorList>
    </citation>
    <scope>NUCLEOTIDE SEQUENCE</scope>
    <source>
        <strain evidence="3">BCRC 34882</strain>
    </source>
</reference>
<gene>
    <name evidence="3" type="ORF">EDC05_006411</name>
</gene>
<organism evidence="3 4">
    <name type="scientific">Coemansia umbellata</name>
    <dbReference type="NCBI Taxonomy" id="1424467"/>
    <lineage>
        <taxon>Eukaryota</taxon>
        <taxon>Fungi</taxon>
        <taxon>Fungi incertae sedis</taxon>
        <taxon>Zoopagomycota</taxon>
        <taxon>Kickxellomycotina</taxon>
        <taxon>Kickxellomycetes</taxon>
        <taxon>Kickxellales</taxon>
        <taxon>Kickxellaceae</taxon>
        <taxon>Coemansia</taxon>
    </lineage>
</organism>
<dbReference type="EMBL" id="JANBQD010000194">
    <property type="protein sequence ID" value="KAJ1986126.1"/>
    <property type="molecule type" value="Genomic_DNA"/>
</dbReference>
<dbReference type="PROSITE" id="PS51257">
    <property type="entry name" value="PROKAR_LIPOPROTEIN"/>
    <property type="match status" value="1"/>
</dbReference>
<accession>A0ABQ8PCV4</accession>
<proteinExistence type="predicted"/>
<dbReference type="Proteomes" id="UP001151295">
    <property type="component" value="Unassembled WGS sequence"/>
</dbReference>
<dbReference type="PANTHER" id="PTHR11177">
    <property type="entry name" value="CHITINASE"/>
    <property type="match status" value="1"/>
</dbReference>
<feature type="domain" description="GH18" evidence="2">
    <location>
        <begin position="23"/>
        <end position="371"/>
    </location>
</feature>
<dbReference type="InterPro" id="IPR029070">
    <property type="entry name" value="Chitinase_insertion_sf"/>
</dbReference>
<keyword evidence="1" id="KW-0732">Signal</keyword>
<protein>
    <recommendedName>
        <fullName evidence="2">GH18 domain-containing protein</fullName>
    </recommendedName>
</protein>
<dbReference type="Gene3D" id="3.20.20.80">
    <property type="entry name" value="Glycosidases"/>
    <property type="match status" value="1"/>
</dbReference>
<evidence type="ECO:0000259" key="2">
    <source>
        <dbReference type="PROSITE" id="PS51910"/>
    </source>
</evidence>
<dbReference type="Gene3D" id="3.10.50.10">
    <property type="match status" value="1"/>
</dbReference>
<dbReference type="InterPro" id="IPR017853">
    <property type="entry name" value="GH"/>
</dbReference>
<dbReference type="InterPro" id="IPR050314">
    <property type="entry name" value="Glycosyl_Hydrlase_18"/>
</dbReference>
<dbReference type="SUPFAM" id="SSF51445">
    <property type="entry name" value="(Trans)glycosidases"/>
    <property type="match status" value="1"/>
</dbReference>
<comment type="caution">
    <text evidence="3">The sequence shown here is derived from an EMBL/GenBank/DDBJ whole genome shotgun (WGS) entry which is preliminary data.</text>
</comment>
<keyword evidence="4" id="KW-1185">Reference proteome</keyword>
<feature type="signal peptide" evidence="1">
    <location>
        <begin position="1"/>
        <end position="22"/>
    </location>
</feature>
<evidence type="ECO:0000313" key="4">
    <source>
        <dbReference type="Proteomes" id="UP001151295"/>
    </source>
</evidence>
<name>A0ABQ8PCV4_9FUNG</name>
<dbReference type="SUPFAM" id="SSF54556">
    <property type="entry name" value="Chitinase insertion domain"/>
    <property type="match status" value="1"/>
</dbReference>
<dbReference type="Pfam" id="PF00704">
    <property type="entry name" value="Glyco_hydro_18"/>
    <property type="match status" value="1"/>
</dbReference>